<reference evidence="9 10" key="1">
    <citation type="submission" date="2018-11" db="EMBL/GenBank/DDBJ databases">
        <title>Sequencing the genomes of 1000 actinobacteria strains.</title>
        <authorList>
            <person name="Klenk H.-P."/>
        </authorList>
    </citation>
    <scope>NUCLEOTIDE SEQUENCE [LARGE SCALE GENOMIC DNA]</scope>
    <source>
        <strain evidence="9 10">DSM 13521</strain>
    </source>
</reference>
<evidence type="ECO:0000313" key="9">
    <source>
        <dbReference type="EMBL" id="ROR96686.1"/>
    </source>
</evidence>
<dbReference type="SUPFAM" id="SSF57845">
    <property type="entry name" value="B-box zinc-binding domain"/>
    <property type="match status" value="1"/>
</dbReference>
<organism evidence="9 10">
    <name type="scientific">Salana multivorans</name>
    <dbReference type="NCBI Taxonomy" id="120377"/>
    <lineage>
        <taxon>Bacteria</taxon>
        <taxon>Bacillati</taxon>
        <taxon>Actinomycetota</taxon>
        <taxon>Actinomycetes</taxon>
        <taxon>Micrococcales</taxon>
        <taxon>Beutenbergiaceae</taxon>
        <taxon>Salana</taxon>
    </lineage>
</organism>
<dbReference type="Gene3D" id="1.20.1540.10">
    <property type="entry name" value="Rhomboid-like"/>
    <property type="match status" value="1"/>
</dbReference>
<feature type="transmembrane region" description="Helical" evidence="7">
    <location>
        <begin position="155"/>
        <end position="173"/>
    </location>
</feature>
<dbReference type="InterPro" id="IPR035952">
    <property type="entry name" value="Rhomboid-like_sf"/>
</dbReference>
<dbReference type="GO" id="GO:0006508">
    <property type="term" value="P:proteolysis"/>
    <property type="evidence" value="ECO:0007669"/>
    <property type="project" value="UniProtKB-KW"/>
</dbReference>
<sequence length="307" mass="32082">MSYLPSQGAEAPTCPRHPDRVAYTRCQRCDRPACPECQRPASVGFHCVDCARGAASARPVVRTVFGGVSRGSTPVVTMTIMAICIALEALRWIAAGVYQRIAVQLVFVPQLGLVEPYRFLTSTLLHSGIWHLAFNMYALWLIGQQLELLLGRARFLTLYCLSAIGGSVAYLAIAGVGAGGVVGASGGVFGLFGAFAVFMRRLGRDPKPILVIIGINVVLGFVISNIAWQAHLGGLVVGALVALVFARVPVRRGGAARGPAGGPAVLGPSGPRPGVAGGLSGATLQWLLCGAITLVLVAIVWLVYALA</sequence>
<keyword evidence="6 7" id="KW-0472">Membrane</keyword>
<dbReference type="GO" id="GO:0016020">
    <property type="term" value="C:membrane"/>
    <property type="evidence" value="ECO:0007669"/>
    <property type="project" value="UniProtKB-SubCell"/>
</dbReference>
<comment type="caution">
    <text evidence="9">The sequence shown here is derived from an EMBL/GenBank/DDBJ whole genome shotgun (WGS) entry which is preliminary data.</text>
</comment>
<evidence type="ECO:0000313" key="10">
    <source>
        <dbReference type="Proteomes" id="UP000275356"/>
    </source>
</evidence>
<feature type="transmembrane region" description="Helical" evidence="7">
    <location>
        <begin position="286"/>
        <end position="306"/>
    </location>
</feature>
<dbReference type="SUPFAM" id="SSF144091">
    <property type="entry name" value="Rhomboid-like"/>
    <property type="match status" value="1"/>
</dbReference>
<evidence type="ECO:0000256" key="3">
    <source>
        <dbReference type="ARBA" id="ARBA00022692"/>
    </source>
</evidence>
<evidence type="ECO:0000259" key="8">
    <source>
        <dbReference type="Pfam" id="PF01694"/>
    </source>
</evidence>
<comment type="subcellular location">
    <subcellularLocation>
        <location evidence="1">Membrane</location>
        <topology evidence="1">Multi-pass membrane protein</topology>
    </subcellularLocation>
</comment>
<keyword evidence="10" id="KW-1185">Reference proteome</keyword>
<dbReference type="PANTHER" id="PTHR43731">
    <property type="entry name" value="RHOMBOID PROTEASE"/>
    <property type="match status" value="1"/>
</dbReference>
<evidence type="ECO:0000256" key="5">
    <source>
        <dbReference type="ARBA" id="ARBA00022989"/>
    </source>
</evidence>
<evidence type="ECO:0000256" key="6">
    <source>
        <dbReference type="ARBA" id="ARBA00023136"/>
    </source>
</evidence>
<dbReference type="EMBL" id="RKHQ01000001">
    <property type="protein sequence ID" value="ROR96686.1"/>
    <property type="molecule type" value="Genomic_DNA"/>
</dbReference>
<proteinExistence type="inferred from homology"/>
<feature type="transmembrane region" description="Helical" evidence="7">
    <location>
        <begin position="179"/>
        <end position="198"/>
    </location>
</feature>
<feature type="transmembrane region" description="Helical" evidence="7">
    <location>
        <begin position="119"/>
        <end position="143"/>
    </location>
</feature>
<dbReference type="Proteomes" id="UP000275356">
    <property type="component" value="Unassembled WGS sequence"/>
</dbReference>
<evidence type="ECO:0000256" key="1">
    <source>
        <dbReference type="ARBA" id="ARBA00004141"/>
    </source>
</evidence>
<keyword evidence="9" id="KW-0645">Protease</keyword>
<dbReference type="InterPro" id="IPR050925">
    <property type="entry name" value="Rhomboid_protease_S54"/>
</dbReference>
<keyword evidence="3 7" id="KW-0812">Transmembrane</keyword>
<dbReference type="InterPro" id="IPR022764">
    <property type="entry name" value="Peptidase_S54_rhomboid_dom"/>
</dbReference>
<evidence type="ECO:0000256" key="4">
    <source>
        <dbReference type="ARBA" id="ARBA00022801"/>
    </source>
</evidence>
<dbReference type="Pfam" id="PF01694">
    <property type="entry name" value="Rhomboid"/>
    <property type="match status" value="1"/>
</dbReference>
<feature type="transmembrane region" description="Helical" evidence="7">
    <location>
        <begin position="210"/>
        <end position="228"/>
    </location>
</feature>
<evidence type="ECO:0000256" key="7">
    <source>
        <dbReference type="SAM" id="Phobius"/>
    </source>
</evidence>
<keyword evidence="5 7" id="KW-1133">Transmembrane helix</keyword>
<dbReference type="AlphaFoldDB" id="A0A3N2DA51"/>
<protein>
    <submittedName>
        <fullName evidence="9">Membrane associated rhomboid family serine protease</fullName>
    </submittedName>
</protein>
<keyword evidence="4" id="KW-0378">Hydrolase</keyword>
<name>A0A3N2DA51_9MICO</name>
<dbReference type="PANTHER" id="PTHR43731:SF14">
    <property type="entry name" value="PRESENILIN-ASSOCIATED RHOMBOID-LIKE PROTEIN, MITOCHONDRIAL"/>
    <property type="match status" value="1"/>
</dbReference>
<evidence type="ECO:0000256" key="2">
    <source>
        <dbReference type="ARBA" id="ARBA00009045"/>
    </source>
</evidence>
<accession>A0A3N2DA51</accession>
<feature type="domain" description="Peptidase S54 rhomboid" evidence="8">
    <location>
        <begin position="115"/>
        <end position="246"/>
    </location>
</feature>
<dbReference type="GO" id="GO:0004252">
    <property type="term" value="F:serine-type endopeptidase activity"/>
    <property type="evidence" value="ECO:0007669"/>
    <property type="project" value="InterPro"/>
</dbReference>
<comment type="similarity">
    <text evidence="2">Belongs to the peptidase S54 family.</text>
</comment>
<gene>
    <name evidence="9" type="ORF">EDD28_1276</name>
</gene>